<accession>A0ABS2WGJ4</accession>
<dbReference type="EMBL" id="JAFHAP010000004">
    <property type="protein sequence ID" value="MBN2908636.1"/>
    <property type="molecule type" value="Genomic_DNA"/>
</dbReference>
<dbReference type="Proteomes" id="UP001177120">
    <property type="component" value="Unassembled WGS sequence"/>
</dbReference>
<evidence type="ECO:0000313" key="1">
    <source>
        <dbReference type="EMBL" id="MBN2908636.1"/>
    </source>
</evidence>
<dbReference type="RefSeq" id="WP_205492925.1">
    <property type="nucleotide sequence ID" value="NZ_JAFHAP010000004.1"/>
</dbReference>
<protein>
    <submittedName>
        <fullName evidence="1">Uncharacterized protein</fullName>
    </submittedName>
</protein>
<evidence type="ECO:0000313" key="2">
    <source>
        <dbReference type="Proteomes" id="UP001177120"/>
    </source>
</evidence>
<reference evidence="1" key="1">
    <citation type="journal article" date="2024" name="Int. J. Syst. Evol. Microbiol.">
        <title>Polycladomyces zharkentensis sp. nov., a novel thermophilic cellulose- and starch-degrading member of the Bacillota from a geothermal aquifer in Kazakhstan.</title>
        <authorList>
            <person name="Mashzhan A."/>
            <person name="Kistaubayeva A."/>
            <person name="Javier-Lopez R."/>
            <person name="Bissenova U."/>
            <person name="Bissenbay A."/>
            <person name="Birkeland N.K."/>
        </authorList>
    </citation>
    <scope>NUCLEOTIDE SEQUENCE</scope>
    <source>
        <strain evidence="1">ZKZ2T</strain>
    </source>
</reference>
<gene>
    <name evidence="1" type="ORF">JQC72_03770</name>
</gene>
<proteinExistence type="predicted"/>
<sequence>MQLTPEIKVALENIQFIERYQNLSMKYNFDEEFLYDNHEVLRIFNELGYHARFDKRENFFQIAEEGSPYQFKFNISLKYSLLEFIWVVRKDGKLLTGSPWDILKRLLDGTDENVRAPVFRNYNDLKEILKEAFSMYEDFKRELLSVYRNEKRNA</sequence>
<organism evidence="1 2">
    <name type="scientific">Polycladomyces zharkentensis</name>
    <dbReference type="NCBI Taxonomy" id="2807616"/>
    <lineage>
        <taxon>Bacteria</taxon>
        <taxon>Bacillati</taxon>
        <taxon>Bacillota</taxon>
        <taxon>Bacilli</taxon>
        <taxon>Bacillales</taxon>
        <taxon>Thermoactinomycetaceae</taxon>
        <taxon>Polycladomyces</taxon>
    </lineage>
</organism>
<name>A0ABS2WGJ4_9BACL</name>
<comment type="caution">
    <text evidence="1">The sequence shown here is derived from an EMBL/GenBank/DDBJ whole genome shotgun (WGS) entry which is preliminary data.</text>
</comment>
<keyword evidence="2" id="KW-1185">Reference proteome</keyword>